<evidence type="ECO:0007829" key="4">
    <source>
        <dbReference type="PDB" id="6SYA"/>
    </source>
</evidence>
<accession>A0ACD6B906</accession>
<dbReference type="PDB" id="6SYL">
    <property type="method" value="X-ray"/>
    <property type="resolution" value="2.95 A"/>
    <property type="chains" value="A/B=2-348"/>
</dbReference>
<dbReference type="EMBL" id="KY483645">
    <property type="protein sequence ID" value="ATW63156.1"/>
    <property type="molecule type" value="Genomic_DNA"/>
</dbReference>
<reference evidence="3 4" key="3">
    <citation type="journal article" date="2021" name="Comput. Struct. Biotechnol. J.">
        <title>Structure and evolutionary trace-assisted screening of a residue swapping the substrate ambiguity and chiral specificity in an esterase.</title>
        <authorList>
            <person name="Cea-Rama I."/>
            <person name="Coscolin C."/>
            <person name="Katsonis P."/>
            <person name="Bargiela R."/>
            <person name="Golyshin P.N."/>
            <person name="Lichtarge O."/>
            <person name="Ferrer M."/>
            <person name="Sanz-Aparicio J."/>
        </authorList>
    </citation>
    <scope>X-RAY CRYSTALLOGRAPHY (2.06 ANGSTROMS) OF 2-348</scope>
</reference>
<evidence type="ECO:0007829" key="5">
    <source>
        <dbReference type="PDB" id="6SYL"/>
    </source>
</evidence>
<dbReference type="PDB" id="6SXP">
    <property type="method" value="X-ray"/>
    <property type="resolution" value="2.15 A"/>
    <property type="chains" value="A/B=2-348"/>
</dbReference>
<keyword evidence="2 3" id="KW-0002">3D-structure</keyword>
<dbReference type="PDB" id="6SYA">
    <property type="method" value="X-ray"/>
    <property type="resolution" value="2.27 A"/>
    <property type="chains" value="A/B=2-348"/>
</dbReference>
<organism evidence="1">
    <name type="scientific">uncultured bacterium</name>
    <dbReference type="NCBI Taxonomy" id="77133"/>
    <lineage>
        <taxon>Bacteria</taxon>
        <taxon>environmental samples</taxon>
    </lineage>
</organism>
<reference evidence="1" key="1">
    <citation type="submission" date="2017-01" db="EMBL/GenBank/DDBJ databases">
        <title>Determinants of substrate promiscuity in microbial ester-hydrolases.</title>
        <authorList>
            <person name="Martinez-Martinez M."/>
            <person name="Coscolin C."/>
            <person name="Bargiela R."/>
            <person name="Navarro-Fernandez J."/>
            <person name="Ferrer M."/>
        </authorList>
    </citation>
    <scope>NUCLEOTIDE SEQUENCE</scope>
</reference>
<sequence>MPDTTSLNIADDVRMDPRLKAMLAAFPMMEQQTFQTREEQVANANTPEATAAREQLKMMMDMMDSEEFAPSDNLDISTREFTSSPDGNAIKIQFIRPKGKQKVPCVYYIHGGGMMIMSAFYGNYRAWGKMIANNGVAVAMVDFRNCLSPSSAPEVAPFPAGLNDCVSGLKWVSENADELSIDKNKIIIAGESGGGNLTLATGLKLKQDGNIDLVKGLYALCPYIAGKWPQDRFPSSSENNGIMIELHNNQGALAYGIEQLEAENPLAWPSFASAEDMQGLPPTVINVNECDPLRDEGIDFYRRLMAAGVPARCRQVMGTCHAGDMFVAVIPDVSADTAADIARTAKGG</sequence>
<dbReference type="PDB" id="8PC7">
    <property type="method" value="X-ray"/>
    <property type="resolution" value="2.40 A"/>
    <property type="chains" value="A/B/C/D=2-348"/>
</dbReference>
<evidence type="ECO:0007829" key="6">
    <source>
        <dbReference type="PDB" id="8PC7"/>
    </source>
</evidence>
<accession>A0A2K8JN75</accession>
<reference evidence="6" key="4">
    <citation type="journal article" date="2023" name="Chem. Commun. (Camb.)">
        <title>Transforming an esterase into an enantioselective catecholase through bioconjugation of a versatile metal-chelating inhibitor.</title>
        <authorList>
            <person name="Fernandez-Lopez L."/>
            <person name="Cea-Rama I."/>
            <person name="Alvarez-Malmagro J."/>
            <person name="Ressmann A.K."/>
            <person name="Gonzalez-Alfonso J.L."/>
            <person name="Coscolin C."/>
            <person name="Shahgaldian P."/>
            <person name="Plou F.J."/>
            <person name="Modregger J."/>
            <person name="Pita M."/>
            <person name="Sanz-Aparicio J."/>
            <person name="Ferrer M."/>
        </authorList>
    </citation>
    <scope>X-RAY CRYSTALLOGRAPHY (2.40 ANGSTROMS) OF 2-348</scope>
</reference>
<evidence type="ECO:0000313" key="1">
    <source>
        <dbReference type="EMBL" id="ATW63156.1"/>
    </source>
</evidence>
<dbReference type="PDB" id="6SXY">
    <property type="method" value="X-ray"/>
    <property type="resolution" value="2.06 A"/>
    <property type="chains" value="A/B=2-348"/>
</dbReference>
<protein>
    <submittedName>
        <fullName evidence="1">Esterase</fullName>
    </submittedName>
</protein>
<proteinExistence type="evidence at protein level"/>
<name>A0ACD6B906_9BACT</name>
<reference evidence="2 5" key="2">
    <citation type="journal article" date="2020" name="ACS Nano">
        <title>Tuning the Properties of Natural Promiscuous Enzymes by Engineering Their Nano-environment.</title>
        <authorList>
            <person name="Giunta C.I."/>
            <person name="Cea-Rama I."/>
            <person name="Alonso S."/>
            <person name="Briand M.L."/>
            <person name="Bargiela R."/>
            <person name="Coscolin C."/>
            <person name="Corvini P.F."/>
            <person name="Ferrer M."/>
            <person name="Sanz-Aparicio J."/>
            <person name="Shahgaldian P."/>
        </authorList>
    </citation>
    <scope>X-RAY CRYSTALLOGRAPHY (2.15 ANGSTROMS) OF 2-348</scope>
</reference>
<evidence type="ECO:0007829" key="2">
    <source>
        <dbReference type="PDB" id="6SXP"/>
    </source>
</evidence>
<evidence type="ECO:0007829" key="3">
    <source>
        <dbReference type="PDB" id="6SXY"/>
    </source>
</evidence>